<keyword evidence="7 9" id="KW-0472">Membrane</keyword>
<feature type="transmembrane region" description="Helical" evidence="9">
    <location>
        <begin position="305"/>
        <end position="325"/>
    </location>
</feature>
<name>A0ABU7IUW1_9FLAO</name>
<proteinExistence type="inferred from homology"/>
<keyword evidence="4" id="KW-1003">Cell membrane</keyword>
<evidence type="ECO:0000256" key="7">
    <source>
        <dbReference type="ARBA" id="ARBA00023136"/>
    </source>
</evidence>
<evidence type="ECO:0000256" key="4">
    <source>
        <dbReference type="ARBA" id="ARBA00022475"/>
    </source>
</evidence>
<evidence type="ECO:0000256" key="9">
    <source>
        <dbReference type="SAM" id="Phobius"/>
    </source>
</evidence>
<feature type="transmembrane region" description="Helical" evidence="9">
    <location>
        <begin position="206"/>
        <end position="226"/>
    </location>
</feature>
<feature type="transmembrane region" description="Helical" evidence="9">
    <location>
        <begin position="436"/>
        <end position="457"/>
    </location>
</feature>
<feature type="transmembrane region" description="Helical" evidence="9">
    <location>
        <begin position="83"/>
        <end position="109"/>
    </location>
</feature>
<feature type="transmembrane region" description="Helical" evidence="9">
    <location>
        <begin position="20"/>
        <end position="40"/>
    </location>
</feature>
<feature type="transmembrane region" description="Helical" evidence="9">
    <location>
        <begin position="394"/>
        <end position="416"/>
    </location>
</feature>
<dbReference type="Pfam" id="PF03553">
    <property type="entry name" value="Na_H_antiporter"/>
    <property type="match status" value="2"/>
</dbReference>
<feature type="transmembrane region" description="Helical" evidence="9">
    <location>
        <begin position="46"/>
        <end position="62"/>
    </location>
</feature>
<sequence>MKLDETQEALPKIEFYGGTLGTLLPFFVFVSGVIGIALSGAPDERGFWPILILALGMGLLLCKDRTAFSEVVIAGMSQKIVMIMITAWILASIIGVLMTLTGFVEALIWLTDQVKLSGPGFIIATFIICCIVSLSTGSSFATILICSPLLYPTGGVLGAHLPTLAGAIIGGATFGDFIAPISDTTIASALSQEAKIGPTIKSRLKYVFPAALFALVLYSAMAYNNVGSSIADIGGLGNPKGLPMLLVPAFIIYLFLKGKHLLHGLLFGLLFGTVLSLVFGLLPFDKVIDLDIENFTTKSFVIDGINRAVGLSFFTILLMGLVATLKASGLMNRLVDFAAAKAKTEKHAEHWIVTVMGMAVLLTTHSIVAILMVADFTKKTGERLGVSKIRRANLLSLIACIFPFLIPYFIPVLLMANMTKTGKEYDIPQVSPLEVGLFNFMSWGLLIMAVITLTFGWGKFNERKNKNGKREYVEG</sequence>
<evidence type="ECO:0000256" key="2">
    <source>
        <dbReference type="ARBA" id="ARBA00022448"/>
    </source>
</evidence>
<evidence type="ECO:0000256" key="8">
    <source>
        <dbReference type="ARBA" id="ARBA00038435"/>
    </source>
</evidence>
<evidence type="ECO:0000313" key="12">
    <source>
        <dbReference type="Proteomes" id="UP001356308"/>
    </source>
</evidence>
<gene>
    <name evidence="11" type="ORF">V1I91_11730</name>
</gene>
<accession>A0ABU7IUW1</accession>
<evidence type="ECO:0000256" key="6">
    <source>
        <dbReference type="ARBA" id="ARBA00022989"/>
    </source>
</evidence>
<feature type="transmembrane region" description="Helical" evidence="9">
    <location>
        <begin position="121"/>
        <end position="151"/>
    </location>
</feature>
<feature type="domain" description="Na+/H+ antiporter NhaC-like C-terminal" evidence="10">
    <location>
        <begin position="75"/>
        <end position="219"/>
    </location>
</feature>
<dbReference type="EMBL" id="JAZDDG010000005">
    <property type="protein sequence ID" value="MEE1976744.1"/>
    <property type="molecule type" value="Genomic_DNA"/>
</dbReference>
<feature type="transmembrane region" description="Helical" evidence="9">
    <location>
        <begin position="238"/>
        <end position="256"/>
    </location>
</feature>
<keyword evidence="6 9" id="KW-1133">Transmembrane helix</keyword>
<evidence type="ECO:0000256" key="1">
    <source>
        <dbReference type="ARBA" id="ARBA00004651"/>
    </source>
</evidence>
<feature type="transmembrane region" description="Helical" evidence="9">
    <location>
        <begin position="351"/>
        <end position="373"/>
    </location>
</feature>
<feature type="domain" description="Na+/H+ antiporter NhaC-like C-terminal" evidence="10">
    <location>
        <begin position="246"/>
        <end position="457"/>
    </location>
</feature>
<keyword evidence="2" id="KW-0813">Transport</keyword>
<reference evidence="11 12" key="1">
    <citation type="submission" date="2024-01" db="EMBL/GenBank/DDBJ databases">
        <title>Maribacter spp. originated from different algae showed divergent polysaccharides utilization ability.</title>
        <authorList>
            <person name="Wang H."/>
            <person name="Wu Y."/>
        </authorList>
    </citation>
    <scope>NUCLEOTIDE SEQUENCE [LARGE SCALE GENOMIC DNA]</scope>
    <source>
        <strain evidence="11 12">PR1</strain>
    </source>
</reference>
<dbReference type="InterPro" id="IPR018461">
    <property type="entry name" value="Na/H_Antiport_NhaC-like_C"/>
</dbReference>
<evidence type="ECO:0000259" key="10">
    <source>
        <dbReference type="Pfam" id="PF03553"/>
    </source>
</evidence>
<keyword evidence="3" id="KW-0050">Antiport</keyword>
<dbReference type="Proteomes" id="UP001356308">
    <property type="component" value="Unassembled WGS sequence"/>
</dbReference>
<dbReference type="PANTHER" id="PTHR33451:SF5">
    <property type="entry name" value="NA+_H+ ANTIPORTER"/>
    <property type="match status" value="1"/>
</dbReference>
<evidence type="ECO:0000256" key="5">
    <source>
        <dbReference type="ARBA" id="ARBA00022692"/>
    </source>
</evidence>
<evidence type="ECO:0000256" key="3">
    <source>
        <dbReference type="ARBA" id="ARBA00022449"/>
    </source>
</evidence>
<keyword evidence="5 9" id="KW-0812">Transmembrane</keyword>
<protein>
    <submittedName>
        <fullName evidence="11">Na+/H+ antiporter NhaC family protein</fullName>
    </submittedName>
</protein>
<dbReference type="InterPro" id="IPR052180">
    <property type="entry name" value="NhaC_Na-H+_Antiporter"/>
</dbReference>
<organism evidence="11 12">
    <name type="scientific">Maribacter cobaltidurans</name>
    <dbReference type="NCBI Taxonomy" id="1178778"/>
    <lineage>
        <taxon>Bacteria</taxon>
        <taxon>Pseudomonadati</taxon>
        <taxon>Bacteroidota</taxon>
        <taxon>Flavobacteriia</taxon>
        <taxon>Flavobacteriales</taxon>
        <taxon>Flavobacteriaceae</taxon>
        <taxon>Maribacter</taxon>
    </lineage>
</organism>
<comment type="subcellular location">
    <subcellularLocation>
        <location evidence="1">Cell membrane</location>
        <topology evidence="1">Multi-pass membrane protein</topology>
    </subcellularLocation>
</comment>
<comment type="caution">
    <text evidence="11">The sequence shown here is derived from an EMBL/GenBank/DDBJ whole genome shotgun (WGS) entry which is preliminary data.</text>
</comment>
<feature type="transmembrane region" description="Helical" evidence="9">
    <location>
        <begin position="262"/>
        <end position="284"/>
    </location>
</feature>
<comment type="similarity">
    <text evidence="8">Belongs to the NhaC Na(+)/H(+) (TC 2.A.35) antiporter family.</text>
</comment>
<dbReference type="PANTHER" id="PTHR33451">
    <property type="entry name" value="MALATE-2H(+)/NA(+)-LACTATE ANTIPORTER"/>
    <property type="match status" value="1"/>
</dbReference>
<dbReference type="RefSeq" id="WP_272651439.1">
    <property type="nucleotide sequence ID" value="NZ_JAZDDG010000005.1"/>
</dbReference>
<evidence type="ECO:0000313" key="11">
    <source>
        <dbReference type="EMBL" id="MEE1976744.1"/>
    </source>
</evidence>
<keyword evidence="12" id="KW-1185">Reference proteome</keyword>